<reference evidence="1" key="1">
    <citation type="submission" date="2018-11" db="EMBL/GenBank/DDBJ databases">
        <authorList>
            <consortium name="Pathogen Informatics"/>
        </authorList>
    </citation>
    <scope>NUCLEOTIDE SEQUENCE</scope>
</reference>
<proteinExistence type="predicted"/>
<gene>
    <name evidence="1" type="ORF">PXEA_LOCUS34975</name>
</gene>
<organism evidence="1 2">
    <name type="scientific">Protopolystoma xenopodis</name>
    <dbReference type="NCBI Taxonomy" id="117903"/>
    <lineage>
        <taxon>Eukaryota</taxon>
        <taxon>Metazoa</taxon>
        <taxon>Spiralia</taxon>
        <taxon>Lophotrochozoa</taxon>
        <taxon>Platyhelminthes</taxon>
        <taxon>Monogenea</taxon>
        <taxon>Polyopisthocotylea</taxon>
        <taxon>Polystomatidea</taxon>
        <taxon>Polystomatidae</taxon>
        <taxon>Protopolystoma</taxon>
    </lineage>
</organism>
<accession>A0A3S5BB01</accession>
<feature type="non-terminal residue" evidence="1">
    <location>
        <position position="1"/>
    </location>
</feature>
<evidence type="ECO:0000313" key="1">
    <source>
        <dbReference type="EMBL" id="VEL41535.1"/>
    </source>
</evidence>
<comment type="caution">
    <text evidence="1">The sequence shown here is derived from an EMBL/GenBank/DDBJ whole genome shotgun (WGS) entry which is preliminary data.</text>
</comment>
<keyword evidence="2" id="KW-1185">Reference proteome</keyword>
<dbReference type="Proteomes" id="UP000784294">
    <property type="component" value="Unassembled WGS sequence"/>
</dbReference>
<name>A0A3S5BB01_9PLAT</name>
<protein>
    <submittedName>
        <fullName evidence="1">Uncharacterized protein</fullName>
    </submittedName>
</protein>
<dbReference type="EMBL" id="CAAALY010269791">
    <property type="protein sequence ID" value="VEL41535.1"/>
    <property type="molecule type" value="Genomic_DNA"/>
</dbReference>
<evidence type="ECO:0000313" key="2">
    <source>
        <dbReference type="Proteomes" id="UP000784294"/>
    </source>
</evidence>
<sequence length="168" mass="18758">MAKLTDDADYEAGETFENVSSPLSDAGNHDNYYGAFYIVALTTRPNCDNEVNPLLRTYHLSLSLSLNPTSYRPSTYSHNSVRSFPPTSPLSVSLRVRSVKRTHLHHRYQKQFSTQAIRESVADSSLFQPPLHQVSLKEHVHSLLDPPLSGVFPISGQSFRCIPVNCVA</sequence>
<dbReference type="AlphaFoldDB" id="A0A3S5BB01"/>